<dbReference type="InterPro" id="IPR036390">
    <property type="entry name" value="WH_DNA-bd_sf"/>
</dbReference>
<keyword evidence="1" id="KW-0238">DNA-binding</keyword>
<comment type="caution">
    <text evidence="3">The sequence shown here is derived from an EMBL/GenBank/DDBJ whole genome shotgun (WGS) entry which is preliminary data.</text>
</comment>
<feature type="domain" description="HTH marR-type" evidence="2">
    <location>
        <begin position="1"/>
        <end position="142"/>
    </location>
</feature>
<dbReference type="AlphaFoldDB" id="A0A4R6BST3"/>
<dbReference type="GO" id="GO:0003700">
    <property type="term" value="F:DNA-binding transcription factor activity"/>
    <property type="evidence" value="ECO:0007669"/>
    <property type="project" value="InterPro"/>
</dbReference>
<dbReference type="GO" id="GO:0006950">
    <property type="term" value="P:response to stress"/>
    <property type="evidence" value="ECO:0007669"/>
    <property type="project" value="TreeGrafter"/>
</dbReference>
<reference evidence="3 4" key="1">
    <citation type="submission" date="2019-01" db="EMBL/GenBank/DDBJ databases">
        <title>Draft genome sequences of the type strains of six Macrococcus species.</title>
        <authorList>
            <person name="Mazhar S."/>
            <person name="Altermann E."/>
            <person name="Hill C."/>
            <person name="Mcauliffe O."/>
        </authorList>
    </citation>
    <scope>NUCLEOTIDE SEQUENCE [LARGE SCALE GENOMIC DNA]</scope>
    <source>
        <strain evidence="3 4">CCM4815</strain>
    </source>
</reference>
<evidence type="ECO:0000256" key="1">
    <source>
        <dbReference type="ARBA" id="ARBA00023125"/>
    </source>
</evidence>
<dbReference type="InterPro" id="IPR000835">
    <property type="entry name" value="HTH_MarR-typ"/>
</dbReference>
<dbReference type="GO" id="GO:0003677">
    <property type="term" value="F:DNA binding"/>
    <property type="evidence" value="ECO:0007669"/>
    <property type="project" value="UniProtKB-KW"/>
</dbReference>
<evidence type="ECO:0000313" key="4">
    <source>
        <dbReference type="Proteomes" id="UP000294802"/>
    </source>
</evidence>
<proteinExistence type="predicted"/>
<dbReference type="PANTHER" id="PTHR33164">
    <property type="entry name" value="TRANSCRIPTIONAL REGULATOR, MARR FAMILY"/>
    <property type="match status" value="1"/>
</dbReference>
<keyword evidence="4" id="KW-1185">Reference proteome</keyword>
<dbReference type="PROSITE" id="PS50995">
    <property type="entry name" value="HTH_MARR_2"/>
    <property type="match status" value="1"/>
</dbReference>
<sequence>MLVNQFLNATNELLKVHQSWQQSARQFLKAYDVTYPQFRVLNVLAEVQAENKRITQADLSACTGIDVMTLSTIIRNLEARRLVRRVESRSDTRAKNVYITAIGLSLIEEMMPSMEMAAELFFEDLGDYGKSMLEVLSANTEY</sequence>
<dbReference type="Proteomes" id="UP000294802">
    <property type="component" value="Unassembled WGS sequence"/>
</dbReference>
<dbReference type="InterPro" id="IPR036388">
    <property type="entry name" value="WH-like_DNA-bd_sf"/>
</dbReference>
<evidence type="ECO:0000259" key="2">
    <source>
        <dbReference type="PROSITE" id="PS50995"/>
    </source>
</evidence>
<evidence type="ECO:0000313" key="3">
    <source>
        <dbReference type="EMBL" id="TDM05276.1"/>
    </source>
</evidence>
<dbReference type="InterPro" id="IPR039422">
    <property type="entry name" value="MarR/SlyA-like"/>
</dbReference>
<dbReference type="SUPFAM" id="SSF46785">
    <property type="entry name" value="Winged helix' DNA-binding domain"/>
    <property type="match status" value="1"/>
</dbReference>
<dbReference type="Gene3D" id="1.10.10.10">
    <property type="entry name" value="Winged helix-like DNA-binding domain superfamily/Winged helix DNA-binding domain"/>
    <property type="match status" value="1"/>
</dbReference>
<dbReference type="SMART" id="SM00347">
    <property type="entry name" value="HTH_MARR"/>
    <property type="match status" value="1"/>
</dbReference>
<organism evidence="3 4">
    <name type="scientific">Macrococcus lamae</name>
    <dbReference type="NCBI Taxonomy" id="198484"/>
    <lineage>
        <taxon>Bacteria</taxon>
        <taxon>Bacillati</taxon>
        <taxon>Bacillota</taxon>
        <taxon>Bacilli</taxon>
        <taxon>Bacillales</taxon>
        <taxon>Staphylococcaceae</taxon>
        <taxon>Macrococcus</taxon>
    </lineage>
</organism>
<name>A0A4R6BST3_9STAP</name>
<gene>
    <name evidence="3" type="ORF">ERX29_10220</name>
</gene>
<dbReference type="PANTHER" id="PTHR33164:SF43">
    <property type="entry name" value="HTH-TYPE TRANSCRIPTIONAL REPRESSOR YETL"/>
    <property type="match status" value="1"/>
</dbReference>
<dbReference type="OrthoDB" id="9806864at2"/>
<dbReference type="Pfam" id="PF12802">
    <property type="entry name" value="MarR_2"/>
    <property type="match status" value="1"/>
</dbReference>
<dbReference type="EMBL" id="SCWB01000021">
    <property type="protein sequence ID" value="TDM05276.1"/>
    <property type="molecule type" value="Genomic_DNA"/>
</dbReference>
<protein>
    <submittedName>
        <fullName evidence="3">MarR family transcriptional regulator</fullName>
    </submittedName>
</protein>
<accession>A0A4R6BST3</accession>